<proteinExistence type="predicted"/>
<reference evidence="2" key="1">
    <citation type="journal article" date="2023" name="Nat. Commun.">
        <title>Diploid and tetraploid genomes of Acorus and the evolution of monocots.</title>
        <authorList>
            <person name="Ma L."/>
            <person name="Liu K.W."/>
            <person name="Li Z."/>
            <person name="Hsiao Y.Y."/>
            <person name="Qi Y."/>
            <person name="Fu T."/>
            <person name="Tang G.D."/>
            <person name="Zhang D."/>
            <person name="Sun W.H."/>
            <person name="Liu D.K."/>
            <person name="Li Y."/>
            <person name="Chen G.Z."/>
            <person name="Liu X.D."/>
            <person name="Liao X.Y."/>
            <person name="Jiang Y.T."/>
            <person name="Yu X."/>
            <person name="Hao Y."/>
            <person name="Huang J."/>
            <person name="Zhao X.W."/>
            <person name="Ke S."/>
            <person name="Chen Y.Y."/>
            <person name="Wu W.L."/>
            <person name="Hsu J.L."/>
            <person name="Lin Y.F."/>
            <person name="Huang M.D."/>
            <person name="Li C.Y."/>
            <person name="Huang L."/>
            <person name="Wang Z.W."/>
            <person name="Zhao X."/>
            <person name="Zhong W.Y."/>
            <person name="Peng D.H."/>
            <person name="Ahmad S."/>
            <person name="Lan S."/>
            <person name="Zhang J.S."/>
            <person name="Tsai W.C."/>
            <person name="Van de Peer Y."/>
            <person name="Liu Z.J."/>
        </authorList>
    </citation>
    <scope>NUCLEOTIDE SEQUENCE</scope>
    <source>
        <strain evidence="2">SCP</strain>
    </source>
</reference>
<dbReference type="AlphaFoldDB" id="A0AAV9A0U2"/>
<name>A0AAV9A0U2_ACOGR</name>
<evidence type="ECO:0000313" key="2">
    <source>
        <dbReference type="EMBL" id="KAK1257545.1"/>
    </source>
</evidence>
<dbReference type="Proteomes" id="UP001179952">
    <property type="component" value="Unassembled WGS sequence"/>
</dbReference>
<keyword evidence="3" id="KW-1185">Reference proteome</keyword>
<gene>
    <name evidence="2" type="ORF">QJS04_geneDACA019793</name>
</gene>
<reference evidence="2" key="2">
    <citation type="submission" date="2023-06" db="EMBL/GenBank/DDBJ databases">
        <authorList>
            <person name="Ma L."/>
            <person name="Liu K.-W."/>
            <person name="Li Z."/>
            <person name="Hsiao Y.-Y."/>
            <person name="Qi Y."/>
            <person name="Fu T."/>
            <person name="Tang G."/>
            <person name="Zhang D."/>
            <person name="Sun W.-H."/>
            <person name="Liu D.-K."/>
            <person name="Li Y."/>
            <person name="Chen G.-Z."/>
            <person name="Liu X.-D."/>
            <person name="Liao X.-Y."/>
            <person name="Jiang Y.-T."/>
            <person name="Yu X."/>
            <person name="Hao Y."/>
            <person name="Huang J."/>
            <person name="Zhao X.-W."/>
            <person name="Ke S."/>
            <person name="Chen Y.-Y."/>
            <person name="Wu W.-L."/>
            <person name="Hsu J.-L."/>
            <person name="Lin Y.-F."/>
            <person name="Huang M.-D."/>
            <person name="Li C.-Y."/>
            <person name="Huang L."/>
            <person name="Wang Z.-W."/>
            <person name="Zhao X."/>
            <person name="Zhong W.-Y."/>
            <person name="Peng D.-H."/>
            <person name="Ahmad S."/>
            <person name="Lan S."/>
            <person name="Zhang J.-S."/>
            <person name="Tsai W.-C."/>
            <person name="Van De Peer Y."/>
            <person name="Liu Z.-J."/>
        </authorList>
    </citation>
    <scope>NUCLEOTIDE SEQUENCE</scope>
    <source>
        <strain evidence="2">SCP</strain>
        <tissue evidence="2">Leaves</tissue>
    </source>
</reference>
<accession>A0AAV9A0U2</accession>
<protein>
    <submittedName>
        <fullName evidence="2">Uncharacterized protein</fullName>
    </submittedName>
</protein>
<sequence>MVNLTHPTVIIADLSCGILMDDPKTPESKEGCHEIFIDAFMTMEIGTTDPPNAKDFGGVTKQGRHHRVEPVIET</sequence>
<comment type="caution">
    <text evidence="2">The sequence shown here is derived from an EMBL/GenBank/DDBJ whole genome shotgun (WGS) entry which is preliminary data.</text>
</comment>
<dbReference type="EMBL" id="JAUJYN010000040">
    <property type="protein sequence ID" value="KAK1257545.1"/>
    <property type="molecule type" value="Genomic_DNA"/>
</dbReference>
<evidence type="ECO:0000313" key="3">
    <source>
        <dbReference type="Proteomes" id="UP001179952"/>
    </source>
</evidence>
<evidence type="ECO:0000256" key="1">
    <source>
        <dbReference type="SAM" id="MobiDB-lite"/>
    </source>
</evidence>
<organism evidence="2 3">
    <name type="scientific">Acorus gramineus</name>
    <name type="common">Dwarf sweet flag</name>
    <dbReference type="NCBI Taxonomy" id="55184"/>
    <lineage>
        <taxon>Eukaryota</taxon>
        <taxon>Viridiplantae</taxon>
        <taxon>Streptophyta</taxon>
        <taxon>Embryophyta</taxon>
        <taxon>Tracheophyta</taxon>
        <taxon>Spermatophyta</taxon>
        <taxon>Magnoliopsida</taxon>
        <taxon>Liliopsida</taxon>
        <taxon>Acoraceae</taxon>
        <taxon>Acorus</taxon>
    </lineage>
</organism>
<feature type="region of interest" description="Disordered" evidence="1">
    <location>
        <begin position="48"/>
        <end position="74"/>
    </location>
</feature>